<feature type="compositionally biased region" description="Gly residues" evidence="1">
    <location>
        <begin position="936"/>
        <end position="951"/>
    </location>
</feature>
<dbReference type="PANTHER" id="PTHR38697">
    <property type="entry name" value="NUCLEAR PORE COMPLEX PROTEIN SIMILAR TO S. CEREVISIAE NUP2 (EUROFUNG)"/>
    <property type="match status" value="1"/>
</dbReference>
<protein>
    <recommendedName>
        <fullName evidence="2">RanBD1 domain-containing protein</fullName>
    </recommendedName>
</protein>
<feature type="compositionally biased region" description="Basic and acidic residues" evidence="1">
    <location>
        <begin position="1051"/>
        <end position="1065"/>
    </location>
</feature>
<feature type="compositionally biased region" description="Polar residues" evidence="1">
    <location>
        <begin position="772"/>
        <end position="784"/>
    </location>
</feature>
<comment type="caution">
    <text evidence="3">The sequence shown here is derived from an EMBL/GenBank/DDBJ whole genome shotgun (WGS) entry which is preliminary data.</text>
</comment>
<gene>
    <name evidence="3" type="ORF">LLEC1_05563</name>
</gene>
<dbReference type="Gene3D" id="2.30.29.30">
    <property type="entry name" value="Pleckstrin-homology domain (PH domain)/Phosphotyrosine-binding domain (PTB)"/>
    <property type="match status" value="1"/>
</dbReference>
<dbReference type="AlphaFoldDB" id="A0A179IVF7"/>
<dbReference type="InterPro" id="IPR011993">
    <property type="entry name" value="PH-like_dom_sf"/>
</dbReference>
<dbReference type="SUPFAM" id="SSF50729">
    <property type="entry name" value="PH domain-like"/>
    <property type="match status" value="1"/>
</dbReference>
<name>A0A179IVF7_CORDF</name>
<accession>A0A179IVF7</accession>
<feature type="compositionally biased region" description="Low complexity" evidence="1">
    <location>
        <begin position="745"/>
        <end position="767"/>
    </location>
</feature>
<feature type="compositionally biased region" description="Polar residues" evidence="1">
    <location>
        <begin position="295"/>
        <end position="307"/>
    </location>
</feature>
<dbReference type="OMA" id="AFGNMFS"/>
<feature type="compositionally biased region" description="Polar residues" evidence="1">
    <location>
        <begin position="952"/>
        <end position="963"/>
    </location>
</feature>
<keyword evidence="4" id="KW-1185">Reference proteome</keyword>
<feature type="region of interest" description="Disordered" evidence="1">
    <location>
        <begin position="1"/>
        <end position="74"/>
    </location>
</feature>
<feature type="compositionally biased region" description="Polar residues" evidence="1">
    <location>
        <begin position="505"/>
        <end position="535"/>
    </location>
</feature>
<feature type="region of interest" description="Disordered" evidence="1">
    <location>
        <begin position="883"/>
        <end position="1117"/>
    </location>
</feature>
<feature type="compositionally biased region" description="Low complexity" evidence="1">
    <location>
        <begin position="588"/>
        <end position="603"/>
    </location>
</feature>
<feature type="compositionally biased region" description="Low complexity" evidence="1">
    <location>
        <begin position="442"/>
        <end position="457"/>
    </location>
</feature>
<dbReference type="PANTHER" id="PTHR38697:SF1">
    <property type="entry name" value="NUCLEAR PORE COMPLEX PROTEIN SIMILAR TO S. CEREVISIAE NUP2 (EUROFUNG)"/>
    <property type="match status" value="1"/>
</dbReference>
<feature type="compositionally biased region" description="Polar residues" evidence="1">
    <location>
        <begin position="987"/>
        <end position="1006"/>
    </location>
</feature>
<evidence type="ECO:0000259" key="2">
    <source>
        <dbReference type="PROSITE" id="PS50196"/>
    </source>
</evidence>
<feature type="compositionally biased region" description="Acidic residues" evidence="1">
    <location>
        <begin position="426"/>
        <end position="441"/>
    </location>
</feature>
<feature type="region of interest" description="Disordered" evidence="1">
    <location>
        <begin position="262"/>
        <end position="379"/>
    </location>
</feature>
<feature type="region of interest" description="Disordered" evidence="1">
    <location>
        <begin position="395"/>
        <end position="828"/>
    </location>
</feature>
<dbReference type="PROSITE" id="PS50196">
    <property type="entry name" value="RANBD1"/>
    <property type="match status" value="1"/>
</dbReference>
<reference evidence="3 4" key="1">
    <citation type="submission" date="2016-03" db="EMBL/GenBank/DDBJ databases">
        <title>Fine-scale spatial genetic structure of a fungal parasite of coffee scale insects.</title>
        <authorList>
            <person name="Jackson D."/>
            <person name="Zemenick K.A."/>
            <person name="Malloure B."/>
            <person name="Quandt C.A."/>
            <person name="James T.Y."/>
        </authorList>
    </citation>
    <scope>NUCLEOTIDE SEQUENCE [LARGE SCALE GENOMIC DNA]</scope>
    <source>
        <strain evidence="3 4">UM487</strain>
    </source>
</reference>
<feature type="compositionally biased region" description="Basic and acidic residues" evidence="1">
    <location>
        <begin position="472"/>
        <end position="486"/>
    </location>
</feature>
<dbReference type="OrthoDB" id="10249382at2759"/>
<dbReference type="CDD" id="cd13170">
    <property type="entry name" value="RanBD_NUP50"/>
    <property type="match status" value="1"/>
</dbReference>
<proteinExistence type="predicted"/>
<evidence type="ECO:0000313" key="3">
    <source>
        <dbReference type="EMBL" id="OAR05930.1"/>
    </source>
</evidence>
<dbReference type="GO" id="GO:0005643">
    <property type="term" value="C:nuclear pore"/>
    <property type="evidence" value="ECO:0007669"/>
    <property type="project" value="UniProtKB-SubCell"/>
</dbReference>
<dbReference type="InterPro" id="IPR053074">
    <property type="entry name" value="NPC_Nucleoporin"/>
</dbReference>
<feature type="compositionally biased region" description="Polar residues" evidence="1">
    <location>
        <begin position="706"/>
        <end position="732"/>
    </location>
</feature>
<feature type="domain" description="RanBD1" evidence="2">
    <location>
        <begin position="1073"/>
        <end position="1199"/>
    </location>
</feature>
<dbReference type="Pfam" id="PF00638">
    <property type="entry name" value="Ran_BP1"/>
    <property type="match status" value="1"/>
</dbReference>
<dbReference type="InterPro" id="IPR000156">
    <property type="entry name" value="Ran_bind_dom"/>
</dbReference>
<feature type="compositionally biased region" description="Basic and acidic residues" evidence="1">
    <location>
        <begin position="604"/>
        <end position="616"/>
    </location>
</feature>
<feature type="compositionally biased region" description="Low complexity" evidence="1">
    <location>
        <begin position="906"/>
        <end position="915"/>
    </location>
</feature>
<organism evidence="3 4">
    <name type="scientific">Cordyceps confragosa</name>
    <name type="common">Lecanicillium lecanii</name>
    <dbReference type="NCBI Taxonomy" id="2714763"/>
    <lineage>
        <taxon>Eukaryota</taxon>
        <taxon>Fungi</taxon>
        <taxon>Dikarya</taxon>
        <taxon>Ascomycota</taxon>
        <taxon>Pezizomycotina</taxon>
        <taxon>Sordariomycetes</taxon>
        <taxon>Hypocreomycetidae</taxon>
        <taxon>Hypocreales</taxon>
        <taxon>Cordycipitaceae</taxon>
        <taxon>Akanthomyces</taxon>
    </lineage>
</organism>
<evidence type="ECO:0000313" key="4">
    <source>
        <dbReference type="Proteomes" id="UP000243081"/>
    </source>
</evidence>
<dbReference type="EMBL" id="LUKN01000023">
    <property type="protein sequence ID" value="OAR05930.1"/>
    <property type="molecule type" value="Genomic_DNA"/>
</dbReference>
<evidence type="ECO:0000256" key="1">
    <source>
        <dbReference type="SAM" id="MobiDB-lite"/>
    </source>
</evidence>
<feature type="compositionally biased region" description="Polar residues" evidence="1">
    <location>
        <begin position="48"/>
        <end position="74"/>
    </location>
</feature>
<sequence>MVTFALPGDGDAAPATNGTPPARPPLPFAKRAYGASPFAKGPSKHLGTPQSAPSRRFFSNRNDTPSNPLHTSSISTGRNIFQASALSEAPPSGLFSPNLPQSTMKKVFAPGATPEPSRVYRESTASAAPRGMAAKTSDKDLFPMRISSPPRELTGELLANKVPKEWNSKGSIYADQFLAHLCPPDLDEEQRRQFFCILDLRRLKYAANEIFARKDWKLNVVNFAKEFEKSRSIILLRYGLYEFQNVKPSKEVLKRWRREHGLPEPEEEEVEAPVATPSKTAPSKKRKADEDLTKDTASSNASSFGKRQTTDKVGQEAPASIATPQPAGKNKRKASAGEEDQPLKRSTPSATKALFEKIANKATEAPTPKPNPFAPKSAAGGLARSVFTNIKAAAGQAPAAAAPAGGSNIFGYLSDASSAKNSGADADGESDADSEEDESADAEQSQEPSAEASVVEEAAGDSTRESTPARSLFDRVTKGSDGEPVRAAEPSQSPDETPAPADKTWNPSTTPLKFAPSASQSSNPFGGSKAPSTSGLFGAKPAAPAMSGLFGGPKPAESTEKAATSTSGAGNIFAPKSTAPSNLFGARPSTAEKPAATTAPAADSSKDGGESDKENDSQPSKKPVFEFKPAGSTPSTGLFGAKPTISTPDVAAESTKPASSLFGAAPAKPTTSTLFGGSDKAKESTPVIQSSTLFGAKPTEPAKPASTESSAPTNTAPLFGASSSTTTTNLFGSASAAPSKPLFGATAPTTDTKTDAPATTAPPSAAPMLSFGGNSNSSTAQPTSAKPLFAPKSPEVNANSGALFGSPMKQDEQSPAKKVLTGGTSSTPGSFTFGAASSAPSAPSVNLFGAAANSNTSVSFGAAPTNNGSGGFGFNFSAGGAGNAGDSSATTSFNNPFSGNAGGGNQAANPSSGGMFSFGGGAVTPASGASTPFQFGGSGGASVPNGGGSTFGGSNQVSGSSTPLFGGASAGGAPGLNFTAAPPAQPQGGSNMFGSSQAAPSFSASLQPPIGGSSTTGTTSAVDSPLNIAGGSSLATTPAAGTPEPGAQAEASKDGNDEEGEKHEQINLTEGVESDEETVYEVRAKVLAWASPDEQSDGDDKPKSKSPWSTKGIGPLRVLKHKETNAVRLLLRAEPRGNVALNKALLPDVKYAPTEKYVRLSTANDAGDGLETWMLQVKTKELAKALAEALEENKVHNKKDE</sequence>
<dbReference type="Proteomes" id="UP000243081">
    <property type="component" value="Unassembled WGS sequence"/>
</dbReference>
<feature type="compositionally biased region" description="Low complexity" evidence="1">
    <location>
        <begin position="1011"/>
        <end position="1020"/>
    </location>
</feature>
<dbReference type="SMART" id="SM00160">
    <property type="entry name" value="RanBD"/>
    <property type="match status" value="1"/>
</dbReference>
<feature type="compositionally biased region" description="Low complexity" evidence="1">
    <location>
        <begin position="395"/>
        <end position="406"/>
    </location>
</feature>